<dbReference type="Pfam" id="PF00512">
    <property type="entry name" value="HisKA"/>
    <property type="match status" value="1"/>
</dbReference>
<dbReference type="PROSITE" id="PS50109">
    <property type="entry name" value="HIS_KIN"/>
    <property type="match status" value="1"/>
</dbReference>
<gene>
    <name evidence="15" type="ORF">IV88_GL001413</name>
</gene>
<keyword evidence="4" id="KW-1003">Cell membrane</keyword>
<dbReference type="PATRIC" id="fig|480391.4.peg.1437"/>
<dbReference type="SMART" id="SM00388">
    <property type="entry name" value="HisKA"/>
    <property type="match status" value="1"/>
</dbReference>
<keyword evidence="10" id="KW-0067">ATP-binding</keyword>
<dbReference type="GO" id="GO:0000155">
    <property type="term" value="F:phosphorelay sensor kinase activity"/>
    <property type="evidence" value="ECO:0007669"/>
    <property type="project" value="InterPro"/>
</dbReference>
<evidence type="ECO:0000256" key="6">
    <source>
        <dbReference type="ARBA" id="ARBA00022679"/>
    </source>
</evidence>
<dbReference type="InterPro" id="IPR036097">
    <property type="entry name" value="HisK_dim/P_sf"/>
</dbReference>
<protein>
    <recommendedName>
        <fullName evidence="3">histidine kinase</fullName>
        <ecNumber evidence="3">2.7.13.3</ecNumber>
    </recommendedName>
</protein>
<evidence type="ECO:0000256" key="2">
    <source>
        <dbReference type="ARBA" id="ARBA00004651"/>
    </source>
</evidence>
<evidence type="ECO:0000256" key="12">
    <source>
        <dbReference type="ARBA" id="ARBA00023012"/>
    </source>
</evidence>
<name>A0A0R2NJD0_9LACO</name>
<keyword evidence="13" id="KW-0472">Membrane</keyword>
<evidence type="ECO:0000256" key="1">
    <source>
        <dbReference type="ARBA" id="ARBA00000085"/>
    </source>
</evidence>
<evidence type="ECO:0000256" key="13">
    <source>
        <dbReference type="ARBA" id="ARBA00023136"/>
    </source>
</evidence>
<evidence type="ECO:0000259" key="14">
    <source>
        <dbReference type="PROSITE" id="PS50109"/>
    </source>
</evidence>
<dbReference type="Gene3D" id="3.30.565.10">
    <property type="entry name" value="Histidine kinase-like ATPase, C-terminal domain"/>
    <property type="match status" value="1"/>
</dbReference>
<dbReference type="InterPro" id="IPR003661">
    <property type="entry name" value="HisK_dim/P_dom"/>
</dbReference>
<proteinExistence type="predicted"/>
<dbReference type="GO" id="GO:0005524">
    <property type="term" value="F:ATP binding"/>
    <property type="evidence" value="ECO:0007669"/>
    <property type="project" value="UniProtKB-KW"/>
</dbReference>
<dbReference type="AlphaFoldDB" id="A0A0R2NJD0"/>
<dbReference type="SUPFAM" id="SSF55874">
    <property type="entry name" value="ATPase domain of HSP90 chaperone/DNA topoisomerase II/histidine kinase"/>
    <property type="match status" value="1"/>
</dbReference>
<dbReference type="EC" id="2.7.13.3" evidence="3"/>
<dbReference type="InterPro" id="IPR036890">
    <property type="entry name" value="HATPase_C_sf"/>
</dbReference>
<evidence type="ECO:0000256" key="3">
    <source>
        <dbReference type="ARBA" id="ARBA00012438"/>
    </source>
</evidence>
<keyword evidence="11" id="KW-1133">Transmembrane helix</keyword>
<evidence type="ECO:0000256" key="8">
    <source>
        <dbReference type="ARBA" id="ARBA00022741"/>
    </source>
</evidence>
<dbReference type="InterPro" id="IPR005467">
    <property type="entry name" value="His_kinase_dom"/>
</dbReference>
<dbReference type="InterPro" id="IPR050398">
    <property type="entry name" value="HssS/ArlS-like"/>
</dbReference>
<evidence type="ECO:0000313" key="16">
    <source>
        <dbReference type="Proteomes" id="UP000051249"/>
    </source>
</evidence>
<evidence type="ECO:0000256" key="9">
    <source>
        <dbReference type="ARBA" id="ARBA00022777"/>
    </source>
</evidence>
<dbReference type="PANTHER" id="PTHR45528:SF1">
    <property type="entry name" value="SENSOR HISTIDINE KINASE CPXA"/>
    <property type="match status" value="1"/>
</dbReference>
<evidence type="ECO:0000256" key="7">
    <source>
        <dbReference type="ARBA" id="ARBA00022692"/>
    </source>
</evidence>
<dbReference type="Pfam" id="PF02518">
    <property type="entry name" value="HATPase_c"/>
    <property type="match status" value="1"/>
</dbReference>
<keyword evidence="12" id="KW-0902">Two-component regulatory system</keyword>
<evidence type="ECO:0000256" key="11">
    <source>
        <dbReference type="ARBA" id="ARBA00022989"/>
    </source>
</evidence>
<dbReference type="Gene3D" id="1.10.287.130">
    <property type="match status" value="1"/>
</dbReference>
<reference evidence="15 16" key="1">
    <citation type="journal article" date="2015" name="Genome Announc.">
        <title>Expanding the biotechnology potential of lactobacilli through comparative genomics of 213 strains and associated genera.</title>
        <authorList>
            <person name="Sun Z."/>
            <person name="Harris H.M."/>
            <person name="McCann A."/>
            <person name="Guo C."/>
            <person name="Argimon S."/>
            <person name="Zhang W."/>
            <person name="Yang X."/>
            <person name="Jeffery I.B."/>
            <person name="Cooney J.C."/>
            <person name="Kagawa T.F."/>
            <person name="Liu W."/>
            <person name="Song Y."/>
            <person name="Salvetti E."/>
            <person name="Wrobel A."/>
            <person name="Rasinkangas P."/>
            <person name="Parkhill J."/>
            <person name="Rea M.C."/>
            <person name="O'Sullivan O."/>
            <person name="Ritari J."/>
            <person name="Douillard F.P."/>
            <person name="Paul Ross R."/>
            <person name="Yang R."/>
            <person name="Briner A.E."/>
            <person name="Felis G.E."/>
            <person name="de Vos W.M."/>
            <person name="Barrangou R."/>
            <person name="Klaenhammer T.R."/>
            <person name="Caufield P.W."/>
            <person name="Cui Y."/>
            <person name="Zhang H."/>
            <person name="O'Toole P.W."/>
        </authorList>
    </citation>
    <scope>NUCLEOTIDE SEQUENCE [LARGE SCALE GENOMIC DNA]</scope>
    <source>
        <strain evidence="15 16">DSM 23026</strain>
    </source>
</reference>
<evidence type="ECO:0000313" key="15">
    <source>
        <dbReference type="EMBL" id="KRO25878.1"/>
    </source>
</evidence>
<dbReference type="SUPFAM" id="SSF47384">
    <property type="entry name" value="Homodimeric domain of signal transducing histidine kinase"/>
    <property type="match status" value="1"/>
</dbReference>
<keyword evidence="8" id="KW-0547">Nucleotide-binding</keyword>
<evidence type="ECO:0000256" key="4">
    <source>
        <dbReference type="ARBA" id="ARBA00022475"/>
    </source>
</evidence>
<accession>A0A0R2NJD0</accession>
<sequence length="263" mass="29878">MTINNSNKLLNRLVISINQQIDFSREMNQKRLSDDEQIRNTMTNLTHDIKTPLAVASGYTQLLEQSATKDQKTKLDRISINLTSIDKYLATMMDFNILNERRINFTPTDTNISELLTNSLLSFYDTFENSQITPVINIAENQYLLTDATLLTRVFQNLFGNVAKYGSKTVYVLLESETKDSVKIILKNRVSDPSIAMKMTTLMDRYKTTKPQTSQGLGLQITSSILKQLNSSISTKWLSSSNEFEVVLNLQSVTRVPDDSLQK</sequence>
<keyword evidence="7" id="KW-0812">Transmembrane</keyword>
<evidence type="ECO:0000256" key="5">
    <source>
        <dbReference type="ARBA" id="ARBA00022553"/>
    </source>
</evidence>
<comment type="subcellular location">
    <subcellularLocation>
        <location evidence="2">Cell membrane</location>
        <topology evidence="2">Multi-pass membrane protein</topology>
    </subcellularLocation>
</comment>
<evidence type="ECO:0000256" key="10">
    <source>
        <dbReference type="ARBA" id="ARBA00022840"/>
    </source>
</evidence>
<keyword evidence="9 15" id="KW-0418">Kinase</keyword>
<organism evidence="15 16">
    <name type="scientific">Pediococcus argentinicus</name>
    <dbReference type="NCBI Taxonomy" id="480391"/>
    <lineage>
        <taxon>Bacteria</taxon>
        <taxon>Bacillati</taxon>
        <taxon>Bacillota</taxon>
        <taxon>Bacilli</taxon>
        <taxon>Lactobacillales</taxon>
        <taxon>Lactobacillaceae</taxon>
        <taxon>Pediococcus</taxon>
    </lineage>
</organism>
<feature type="domain" description="Histidine kinase" evidence="14">
    <location>
        <begin position="44"/>
        <end position="252"/>
    </location>
</feature>
<dbReference type="InterPro" id="IPR003594">
    <property type="entry name" value="HATPase_dom"/>
</dbReference>
<dbReference type="GO" id="GO:0005886">
    <property type="term" value="C:plasma membrane"/>
    <property type="evidence" value="ECO:0007669"/>
    <property type="project" value="UniProtKB-SubCell"/>
</dbReference>
<dbReference type="CDD" id="cd00082">
    <property type="entry name" value="HisKA"/>
    <property type="match status" value="1"/>
</dbReference>
<keyword evidence="16" id="KW-1185">Reference proteome</keyword>
<dbReference type="EMBL" id="JQCQ01000005">
    <property type="protein sequence ID" value="KRO25878.1"/>
    <property type="molecule type" value="Genomic_DNA"/>
</dbReference>
<dbReference type="PANTHER" id="PTHR45528">
    <property type="entry name" value="SENSOR HISTIDINE KINASE CPXA"/>
    <property type="match status" value="1"/>
</dbReference>
<keyword evidence="5" id="KW-0597">Phosphoprotein</keyword>
<keyword evidence="6" id="KW-0808">Transferase</keyword>
<comment type="caution">
    <text evidence="15">The sequence shown here is derived from an EMBL/GenBank/DDBJ whole genome shotgun (WGS) entry which is preliminary data.</text>
</comment>
<dbReference type="Proteomes" id="UP000051249">
    <property type="component" value="Unassembled WGS sequence"/>
</dbReference>
<comment type="catalytic activity">
    <reaction evidence="1">
        <text>ATP + protein L-histidine = ADP + protein N-phospho-L-histidine.</text>
        <dbReference type="EC" id="2.7.13.3"/>
    </reaction>
</comment>